<proteinExistence type="predicted"/>
<name>A0ABP8JHX9_9BACT</name>
<organism evidence="1 2">
    <name type="scientific">Hymenobacter koreensis</name>
    <dbReference type="NCBI Taxonomy" id="1084523"/>
    <lineage>
        <taxon>Bacteria</taxon>
        <taxon>Pseudomonadati</taxon>
        <taxon>Bacteroidota</taxon>
        <taxon>Cytophagia</taxon>
        <taxon>Cytophagales</taxon>
        <taxon>Hymenobacteraceae</taxon>
        <taxon>Hymenobacter</taxon>
    </lineage>
</organism>
<accession>A0ABP8JHX9</accession>
<dbReference type="RefSeq" id="WP_345227094.1">
    <property type="nucleotide sequence ID" value="NZ_BAABHA010000015.1"/>
</dbReference>
<protein>
    <recommendedName>
        <fullName evidence="3">FeoB-associated Cys-rich membrane protein</fullName>
    </recommendedName>
</protein>
<comment type="caution">
    <text evidence="1">The sequence shown here is derived from an EMBL/GenBank/DDBJ whole genome shotgun (WGS) entry which is preliminary data.</text>
</comment>
<dbReference type="Proteomes" id="UP001500454">
    <property type="component" value="Unassembled WGS sequence"/>
</dbReference>
<evidence type="ECO:0008006" key="3">
    <source>
        <dbReference type="Google" id="ProtNLM"/>
    </source>
</evidence>
<gene>
    <name evidence="1" type="ORF">GCM10023186_40030</name>
</gene>
<evidence type="ECO:0000313" key="2">
    <source>
        <dbReference type="Proteomes" id="UP001500454"/>
    </source>
</evidence>
<reference evidence="2" key="1">
    <citation type="journal article" date="2019" name="Int. J. Syst. Evol. Microbiol.">
        <title>The Global Catalogue of Microorganisms (GCM) 10K type strain sequencing project: providing services to taxonomists for standard genome sequencing and annotation.</title>
        <authorList>
            <consortium name="The Broad Institute Genomics Platform"/>
            <consortium name="The Broad Institute Genome Sequencing Center for Infectious Disease"/>
            <person name="Wu L."/>
            <person name="Ma J."/>
        </authorList>
    </citation>
    <scope>NUCLEOTIDE SEQUENCE [LARGE SCALE GENOMIC DNA]</scope>
    <source>
        <strain evidence="2">JCM 17924</strain>
    </source>
</reference>
<dbReference type="EMBL" id="BAABHA010000015">
    <property type="protein sequence ID" value="GAA4391092.1"/>
    <property type="molecule type" value="Genomic_DNA"/>
</dbReference>
<keyword evidence="2" id="KW-1185">Reference proteome</keyword>
<evidence type="ECO:0000313" key="1">
    <source>
        <dbReference type="EMBL" id="GAA4391092.1"/>
    </source>
</evidence>
<sequence>MLLQQLLIALLFAAAALYMGRRLWLSFFAKSDSACPKGCGGGCNTLNVDQLQQQIEKAQQRAGQPA</sequence>